<keyword evidence="6" id="KW-0479">Metal-binding</keyword>
<keyword evidence="8" id="KW-0067">ATP-binding</keyword>
<evidence type="ECO:0000259" key="12">
    <source>
        <dbReference type="Pfam" id="PF01636"/>
    </source>
</evidence>
<feature type="domain" description="Aminoglycoside phosphotransferase" evidence="12">
    <location>
        <begin position="200"/>
        <end position="461"/>
    </location>
</feature>
<dbReference type="STRING" id="121290.APY04_0924"/>
<dbReference type="SUPFAM" id="SSF52540">
    <property type="entry name" value="P-loop containing nucleoside triphosphate hydrolases"/>
    <property type="match status" value="1"/>
</dbReference>
<dbReference type="Proteomes" id="UP000059074">
    <property type="component" value="Unassembled WGS sequence"/>
</dbReference>
<evidence type="ECO:0000256" key="4">
    <source>
        <dbReference type="ARBA" id="ARBA00022490"/>
    </source>
</evidence>
<gene>
    <name evidence="13" type="ORF">APY04_0924</name>
</gene>
<dbReference type="Gene3D" id="3.40.50.300">
    <property type="entry name" value="P-loop containing nucleotide triphosphate hydrolases"/>
    <property type="match status" value="1"/>
</dbReference>
<dbReference type="EMBL" id="LMTR01000030">
    <property type="protein sequence ID" value="KWT70644.1"/>
    <property type="molecule type" value="Genomic_DNA"/>
</dbReference>
<evidence type="ECO:0000256" key="6">
    <source>
        <dbReference type="ARBA" id="ARBA00022723"/>
    </source>
</evidence>
<accession>A0A109BKX7</accession>
<evidence type="ECO:0000256" key="7">
    <source>
        <dbReference type="ARBA" id="ARBA00022741"/>
    </source>
</evidence>
<comment type="similarity">
    <text evidence="2">Belongs to the TsaE family.</text>
</comment>
<evidence type="ECO:0000256" key="9">
    <source>
        <dbReference type="ARBA" id="ARBA00022842"/>
    </source>
</evidence>
<protein>
    <recommendedName>
        <fullName evidence="3">tRNA threonylcarbamoyladenosine biosynthesis protein TsaE</fullName>
    </recommendedName>
    <alternativeName>
        <fullName evidence="10">t(6)A37 threonylcarbamoyladenosine biosynthesis protein TsaE</fullName>
    </alternativeName>
</protein>
<dbReference type="InterPro" id="IPR027417">
    <property type="entry name" value="P-loop_NTPase"/>
</dbReference>
<evidence type="ECO:0000313" key="14">
    <source>
        <dbReference type="Proteomes" id="UP000059074"/>
    </source>
</evidence>
<dbReference type="Pfam" id="PF02367">
    <property type="entry name" value="TsaE"/>
    <property type="match status" value="1"/>
</dbReference>
<dbReference type="Gene3D" id="3.90.1200.10">
    <property type="match status" value="1"/>
</dbReference>
<evidence type="ECO:0000256" key="11">
    <source>
        <dbReference type="SAM" id="MobiDB-lite"/>
    </source>
</evidence>
<evidence type="ECO:0000256" key="3">
    <source>
        <dbReference type="ARBA" id="ARBA00019010"/>
    </source>
</evidence>
<sequence length="540" mass="59500">MLAPDVFTHVFPCLNEAQLANLGADLAFVARTGDLLTLSGELGAGKTTLARSIIHTLMDGAQEEIPSPTFTLVQTYTTPRMGVAHFDLYRLGAPEELDELGLDLALTEGIALVEWPERAESFLPHDRLEVRIDDPDEGTDTGRDDTAHDDVNGEYENASRRVTLTGFGAWASRLHRFIAMRALVYGNGGESDAAISPRQIRYLQGDASARRYGRIYAGTQCEAILMDAPRQPDGPVIRNGLPYSRIAHLAEDVRPFVAVADALRAVGATVPRIRAQDLANGFLIIDDLGDRVFGAEVLAGTADQATLWRAATDVLLALHAAPPPRTLPVAGDGEHELPRYDGTAMAIETELITDWFWPAVKGAPIDDAARAQFVALWRDVIAELEKIPPAWVLRDYHSPNLLWLPEREGVARVGLIDFQDAMCGPAAYDLVSLLQDARVDVPAELETELLDYYCNASAGREGFDRERFAFSYAALGAQRNTKIVGIFARLAKRDNKPGYLRHIPRLWQYLERDLAHPALEPLRHWYDAHFPAELRGAISG</sequence>
<feature type="region of interest" description="Disordered" evidence="11">
    <location>
        <begin position="132"/>
        <end position="151"/>
    </location>
</feature>
<proteinExistence type="inferred from homology"/>
<keyword evidence="9" id="KW-0460">Magnesium</keyword>
<dbReference type="InterPro" id="IPR003442">
    <property type="entry name" value="T6A_TsaE"/>
</dbReference>
<reference evidence="13 14" key="1">
    <citation type="submission" date="2015-10" db="EMBL/GenBank/DDBJ databases">
        <title>Transcriptomic analysis of a linuron degrading triple-species bacterial consortium.</title>
        <authorList>
            <person name="Albers P."/>
        </authorList>
    </citation>
    <scope>NUCLEOTIDE SEQUENCE [LARGE SCALE GENOMIC DNA]</scope>
    <source>
        <strain evidence="13 14">WDL6</strain>
    </source>
</reference>
<evidence type="ECO:0000256" key="2">
    <source>
        <dbReference type="ARBA" id="ARBA00007599"/>
    </source>
</evidence>
<dbReference type="Pfam" id="PF01636">
    <property type="entry name" value="APH"/>
    <property type="match status" value="1"/>
</dbReference>
<evidence type="ECO:0000256" key="10">
    <source>
        <dbReference type="ARBA" id="ARBA00032441"/>
    </source>
</evidence>
<evidence type="ECO:0000256" key="8">
    <source>
        <dbReference type="ARBA" id="ARBA00022840"/>
    </source>
</evidence>
<keyword evidence="14" id="KW-1185">Reference proteome</keyword>
<dbReference type="GO" id="GO:0002949">
    <property type="term" value="P:tRNA threonylcarbamoyladenosine modification"/>
    <property type="evidence" value="ECO:0007669"/>
    <property type="project" value="InterPro"/>
</dbReference>
<dbReference type="OrthoDB" id="9809275at2"/>
<dbReference type="GO" id="GO:0005524">
    <property type="term" value="F:ATP binding"/>
    <property type="evidence" value="ECO:0007669"/>
    <property type="project" value="UniProtKB-KW"/>
</dbReference>
<dbReference type="InterPro" id="IPR011009">
    <property type="entry name" value="Kinase-like_dom_sf"/>
</dbReference>
<name>A0A109BKX7_HYPSL</name>
<comment type="subcellular location">
    <subcellularLocation>
        <location evidence="1">Cytoplasm</location>
    </subcellularLocation>
</comment>
<evidence type="ECO:0000256" key="1">
    <source>
        <dbReference type="ARBA" id="ARBA00004496"/>
    </source>
</evidence>
<dbReference type="SUPFAM" id="SSF56112">
    <property type="entry name" value="Protein kinase-like (PK-like)"/>
    <property type="match status" value="1"/>
</dbReference>
<dbReference type="NCBIfam" id="TIGR00150">
    <property type="entry name" value="T6A_YjeE"/>
    <property type="match status" value="1"/>
</dbReference>
<evidence type="ECO:0000256" key="5">
    <source>
        <dbReference type="ARBA" id="ARBA00022694"/>
    </source>
</evidence>
<keyword evidence="4" id="KW-0963">Cytoplasm</keyword>
<dbReference type="Gene3D" id="3.30.200.20">
    <property type="entry name" value="Phosphorylase Kinase, domain 1"/>
    <property type="match status" value="1"/>
</dbReference>
<keyword evidence="5" id="KW-0819">tRNA processing</keyword>
<dbReference type="GO" id="GO:0005737">
    <property type="term" value="C:cytoplasm"/>
    <property type="evidence" value="ECO:0007669"/>
    <property type="project" value="UniProtKB-SubCell"/>
</dbReference>
<dbReference type="InterPro" id="IPR002575">
    <property type="entry name" value="Aminoglycoside_PTrfase"/>
</dbReference>
<keyword evidence="7" id="KW-0547">Nucleotide-binding</keyword>
<organism evidence="13 14">
    <name type="scientific">Hyphomicrobium sulfonivorans</name>
    <dbReference type="NCBI Taxonomy" id="121290"/>
    <lineage>
        <taxon>Bacteria</taxon>
        <taxon>Pseudomonadati</taxon>
        <taxon>Pseudomonadota</taxon>
        <taxon>Alphaproteobacteria</taxon>
        <taxon>Hyphomicrobiales</taxon>
        <taxon>Hyphomicrobiaceae</taxon>
        <taxon>Hyphomicrobium</taxon>
    </lineage>
</organism>
<dbReference type="RefSeq" id="WP_068460101.1">
    <property type="nucleotide sequence ID" value="NZ_LMTR01000030.1"/>
</dbReference>
<dbReference type="PATRIC" id="fig|121290.4.peg.1737"/>
<comment type="caution">
    <text evidence="13">The sequence shown here is derived from an EMBL/GenBank/DDBJ whole genome shotgun (WGS) entry which is preliminary data.</text>
</comment>
<dbReference type="GO" id="GO:0046872">
    <property type="term" value="F:metal ion binding"/>
    <property type="evidence" value="ECO:0007669"/>
    <property type="project" value="UniProtKB-KW"/>
</dbReference>
<dbReference type="AlphaFoldDB" id="A0A109BKX7"/>
<dbReference type="PANTHER" id="PTHR33540:SF2">
    <property type="entry name" value="TRNA THREONYLCARBAMOYLADENOSINE BIOSYNTHESIS PROTEIN TSAE"/>
    <property type="match status" value="1"/>
</dbReference>
<feature type="compositionally biased region" description="Basic and acidic residues" evidence="11">
    <location>
        <begin position="140"/>
        <end position="151"/>
    </location>
</feature>
<dbReference type="PANTHER" id="PTHR33540">
    <property type="entry name" value="TRNA THREONYLCARBAMOYLADENOSINE BIOSYNTHESIS PROTEIN TSAE"/>
    <property type="match status" value="1"/>
</dbReference>
<evidence type="ECO:0000313" key="13">
    <source>
        <dbReference type="EMBL" id="KWT70644.1"/>
    </source>
</evidence>